<name>A0A9W6ZKV1_9STRA</name>
<accession>A0A9W6ZKV1</accession>
<gene>
    <name evidence="2" type="ORF">TrST_g6580</name>
</gene>
<dbReference type="Proteomes" id="UP001165085">
    <property type="component" value="Unassembled WGS sequence"/>
</dbReference>
<feature type="region of interest" description="Disordered" evidence="1">
    <location>
        <begin position="472"/>
        <end position="536"/>
    </location>
</feature>
<dbReference type="EMBL" id="BRXY01000010">
    <property type="protein sequence ID" value="GMH52359.1"/>
    <property type="molecule type" value="Genomic_DNA"/>
</dbReference>
<dbReference type="AlphaFoldDB" id="A0A9W6ZKV1"/>
<feature type="compositionally biased region" description="Polar residues" evidence="1">
    <location>
        <begin position="1"/>
        <end position="12"/>
    </location>
</feature>
<reference evidence="3" key="1">
    <citation type="journal article" date="2023" name="Commun. Biol.">
        <title>Genome analysis of Parmales, the sister group of diatoms, reveals the evolutionary specialization of diatoms from phago-mixotrophs to photoautotrophs.</title>
        <authorList>
            <person name="Ban H."/>
            <person name="Sato S."/>
            <person name="Yoshikawa S."/>
            <person name="Yamada K."/>
            <person name="Nakamura Y."/>
            <person name="Ichinomiya M."/>
            <person name="Sato N."/>
            <person name="Blanc-Mathieu R."/>
            <person name="Endo H."/>
            <person name="Kuwata A."/>
            <person name="Ogata H."/>
        </authorList>
    </citation>
    <scope>NUCLEOTIDE SEQUENCE [LARGE SCALE GENOMIC DNA]</scope>
    <source>
        <strain evidence="3">NIES 3701</strain>
    </source>
</reference>
<organism evidence="2 3">
    <name type="scientific">Triparma strigata</name>
    <dbReference type="NCBI Taxonomy" id="1606541"/>
    <lineage>
        <taxon>Eukaryota</taxon>
        <taxon>Sar</taxon>
        <taxon>Stramenopiles</taxon>
        <taxon>Ochrophyta</taxon>
        <taxon>Bolidophyceae</taxon>
        <taxon>Parmales</taxon>
        <taxon>Triparmaceae</taxon>
        <taxon>Triparma</taxon>
    </lineage>
</organism>
<feature type="region of interest" description="Disordered" evidence="1">
    <location>
        <begin position="382"/>
        <end position="442"/>
    </location>
</feature>
<comment type="caution">
    <text evidence="2">The sequence shown here is derived from an EMBL/GenBank/DDBJ whole genome shotgun (WGS) entry which is preliminary data.</text>
</comment>
<protein>
    <submittedName>
        <fullName evidence="2">Uncharacterized protein</fullName>
    </submittedName>
</protein>
<feature type="region of interest" description="Disordered" evidence="1">
    <location>
        <begin position="241"/>
        <end position="277"/>
    </location>
</feature>
<evidence type="ECO:0000313" key="3">
    <source>
        <dbReference type="Proteomes" id="UP001165085"/>
    </source>
</evidence>
<proteinExistence type="predicted"/>
<feature type="compositionally biased region" description="Acidic residues" evidence="1">
    <location>
        <begin position="481"/>
        <end position="531"/>
    </location>
</feature>
<feature type="compositionally biased region" description="Acidic residues" evidence="1">
    <location>
        <begin position="384"/>
        <end position="397"/>
    </location>
</feature>
<feature type="compositionally biased region" description="Acidic residues" evidence="1">
    <location>
        <begin position="426"/>
        <end position="435"/>
    </location>
</feature>
<keyword evidence="3" id="KW-1185">Reference proteome</keyword>
<evidence type="ECO:0000313" key="2">
    <source>
        <dbReference type="EMBL" id="GMH52359.1"/>
    </source>
</evidence>
<sequence length="751" mass="84233">MKRTVTSNNTQPADIGSLATPNETPLISPASSISLTSSSCRSDVCLDCGDLDGNFSSTKCFEILARDKKATTTTTTVKKGIARVTQLDTDKSLSGNKPNSDLFESLSDYDEYDYEKYDYDEYDYGDNDYDNYDSTQMVVECPKTTELTTTSDPKSDWKSGLLILTQPQPNTDELLYGTESKSDFSESTDYDTDAEKIPDFSRFLDNTEDLLEVTAKEDGTLRGPKRQREVGIETASSETALLAVSTSSSEKTSKRRRTDNVDLEDATSRGVNSTAPGKLKMPDYTVFSGEDGPKRSHGKEYVVRHLLLEGNAVEDIPIEKVAEKQPDFPDFSPIVGEEIAKTVYKGEDEQYYFLVDCVPKSIRELCLREDRDEDRKRIEKYFESLDDGPDSDDENHGDDDGNHDDGNDDENDYGSPDSEQEKVDDSKEDEDDEDIESRRKNILVNALLPLNRLLSARVEDMVNKWHNKFKTEFDTWGPASDDGDDDGNDDDGDDDGNDDDGNDNQNDYDGDDSEEDKVEDSKEDEDDEDIESPNNRTLVANMASGDEPVLNIKAPSPQPQPAAGVVSEQNVNSRSTNPNLSLNLFLPRNPTPLKEFSLKFDCDVANKWDGRLGVSFKRKFLPSSPRAIVVAVTEVVAGGQFEDIFNGCYPDTQINPGRLYLTGFSNNQEVKRFITKLRSKEKQACELNFAFADSDLLGLNDMVRDTWFCDHPGCSYKTYHSEHDLRRHKANRHDIGVTMELLRSSWLHCQV</sequence>
<feature type="region of interest" description="Disordered" evidence="1">
    <location>
        <begin position="1"/>
        <end position="23"/>
    </location>
</feature>
<evidence type="ECO:0000256" key="1">
    <source>
        <dbReference type="SAM" id="MobiDB-lite"/>
    </source>
</evidence>